<dbReference type="InterPro" id="IPR037058">
    <property type="entry name" value="Falgellar_hook_FlgE_sf"/>
</dbReference>
<dbReference type="Proteomes" id="UP001143674">
    <property type="component" value="Unassembled WGS sequence"/>
</dbReference>
<evidence type="ECO:0000256" key="1">
    <source>
        <dbReference type="ARBA" id="ARBA00004117"/>
    </source>
</evidence>
<comment type="similarity">
    <text evidence="2 4">Belongs to the flagella basal body rod proteins family.</text>
</comment>
<name>A0A7X0PYV5_RALSL</name>
<dbReference type="Pfam" id="PF06429">
    <property type="entry name" value="Flg_bbr_C"/>
    <property type="match status" value="1"/>
</dbReference>
<evidence type="ECO:0000256" key="4">
    <source>
        <dbReference type="RuleBase" id="RU362116"/>
    </source>
</evidence>
<dbReference type="AlphaFoldDB" id="A0A7X0PYV5"/>
<reference evidence="7" key="1">
    <citation type="submission" date="2021-09" db="EMBL/GenBank/DDBJ databases">
        <title>Genomic analysis of Ralstonia spp.</title>
        <authorList>
            <person name="Aburjaile F."/>
            <person name="Ariute J.C."/>
            <person name="Pais A.K.L."/>
            <person name="Albuquerque G.M.R."/>
            <person name="Silva A.M.F."/>
            <person name="Brenig B."/>
            <person name="Azevedo V."/>
            <person name="Matiuzzi M."/>
            <person name="Ramos R."/>
            <person name="Goes-Neto A."/>
            <person name="Soares S."/>
            <person name="Iseppon A.M.B."/>
            <person name="Souza E."/>
            <person name="Gama M."/>
        </authorList>
    </citation>
    <scope>NUCLEOTIDE SEQUENCE</scope>
    <source>
        <strain evidence="7">B4</strain>
    </source>
</reference>
<dbReference type="InterPro" id="IPR053967">
    <property type="entry name" value="LlgE_F_G-like_D1"/>
</dbReference>
<accession>A0A7X0PYV5</accession>
<dbReference type="GO" id="GO:0071978">
    <property type="term" value="P:bacterial-type flagellum-dependent swarming motility"/>
    <property type="evidence" value="ECO:0007669"/>
    <property type="project" value="TreeGrafter"/>
</dbReference>
<keyword evidence="7" id="KW-0969">Cilium</keyword>
<comment type="caution">
    <text evidence="7">The sequence shown here is derived from an EMBL/GenBank/DDBJ whole genome shotgun (WGS) entry which is preliminary data.</text>
</comment>
<keyword evidence="3 4" id="KW-0975">Bacterial flagellum</keyword>
<feature type="domain" description="Flagellar basal-body/hook protein C-terminal" evidence="5">
    <location>
        <begin position="348"/>
        <end position="389"/>
    </location>
</feature>
<dbReference type="RefSeq" id="WP_055335354.1">
    <property type="nucleotide sequence ID" value="NZ_CDQJ01000001.1"/>
</dbReference>
<evidence type="ECO:0000259" key="6">
    <source>
        <dbReference type="Pfam" id="PF22692"/>
    </source>
</evidence>
<comment type="function">
    <text evidence="4">A flexible structure which links the flagellar filament to the drive apparatus in the basal body.</text>
</comment>
<protein>
    <recommendedName>
        <fullName evidence="4">Flagellar hook protein FlgE</fullName>
    </recommendedName>
</protein>
<evidence type="ECO:0000256" key="2">
    <source>
        <dbReference type="ARBA" id="ARBA00009677"/>
    </source>
</evidence>
<dbReference type="Pfam" id="PF22692">
    <property type="entry name" value="LlgE_F_G_D1"/>
    <property type="match status" value="1"/>
</dbReference>
<dbReference type="PANTHER" id="PTHR30435">
    <property type="entry name" value="FLAGELLAR PROTEIN"/>
    <property type="match status" value="1"/>
</dbReference>
<keyword evidence="7" id="KW-0966">Cell projection</keyword>
<dbReference type="InterPro" id="IPR010930">
    <property type="entry name" value="Flg_bb/hook_C_dom"/>
</dbReference>
<proteinExistence type="inferred from homology"/>
<dbReference type="SUPFAM" id="SSF117143">
    <property type="entry name" value="Flagellar hook protein flgE"/>
    <property type="match status" value="1"/>
</dbReference>
<evidence type="ECO:0000313" key="7">
    <source>
        <dbReference type="EMBL" id="MDB0524628.1"/>
    </source>
</evidence>
<dbReference type="GO" id="GO:0009424">
    <property type="term" value="C:bacterial-type flagellum hook"/>
    <property type="evidence" value="ECO:0007669"/>
    <property type="project" value="TreeGrafter"/>
</dbReference>
<evidence type="ECO:0000256" key="3">
    <source>
        <dbReference type="ARBA" id="ARBA00023143"/>
    </source>
</evidence>
<dbReference type="GO" id="GO:0005829">
    <property type="term" value="C:cytosol"/>
    <property type="evidence" value="ECO:0007669"/>
    <property type="project" value="TreeGrafter"/>
</dbReference>
<dbReference type="PANTHER" id="PTHR30435:SF1">
    <property type="entry name" value="FLAGELLAR HOOK PROTEIN FLGE"/>
    <property type="match status" value="1"/>
</dbReference>
<dbReference type="GO" id="GO:0009425">
    <property type="term" value="C:bacterial-type flagellum basal body"/>
    <property type="evidence" value="ECO:0007669"/>
    <property type="project" value="UniProtKB-SubCell"/>
</dbReference>
<comment type="subcellular location">
    <subcellularLocation>
        <location evidence="1 4">Bacterial flagellum basal body</location>
    </subcellularLocation>
</comment>
<keyword evidence="7" id="KW-0282">Flagellum</keyword>
<dbReference type="InterPro" id="IPR020013">
    <property type="entry name" value="Flagellar_FlgE/F/G"/>
</dbReference>
<gene>
    <name evidence="7" type="ORF">LBW55_23745</name>
</gene>
<sequence length="395" mass="40673">MLDSIYIAMTGLHGYEEALRVISNDTTNMNTPGFKGSALQFSDLFYTNGGQSAQGGGHTASQLGFGLNTVGTLLNFKQGQMQTTGNDLDLAVDGQGLFVLKAADGSLRYTRDGQFKFNTSGNLISSTTGEQVMALDPTGSLAPVSIAALKTNAAKPTSTVTFSGNLPSTSTGQTVGSVTVIDTAGGSHTLSTKLAPVSGKSGTWTVTLLDGTTTVGSGTIAFINGKPAPANATVSLTYTPIGQSSMPLTLDFSNNVTSFDSGGQSTLTVASQDGYAAGNLTKTTFDSTGTLVLTYANGQTVKGAQLALGRFNSPDAVEAVGNNEFKVVNGQAWETGVAGTGAFGTLHSGMVENSNVDLSQEFSNLVIMQRGYQASSQVVSTANDMLSELFSMRGK</sequence>
<organism evidence="7 8">
    <name type="scientific">Ralstonia solanacearum</name>
    <name type="common">Pseudomonas solanacearum</name>
    <dbReference type="NCBI Taxonomy" id="305"/>
    <lineage>
        <taxon>Bacteria</taxon>
        <taxon>Pseudomonadati</taxon>
        <taxon>Pseudomonadota</taxon>
        <taxon>Betaproteobacteria</taxon>
        <taxon>Burkholderiales</taxon>
        <taxon>Burkholderiaceae</taxon>
        <taxon>Ralstonia</taxon>
        <taxon>Ralstonia solanacearum species complex</taxon>
    </lineage>
</organism>
<dbReference type="InterPro" id="IPR037925">
    <property type="entry name" value="FlgE/F/G-like"/>
</dbReference>
<evidence type="ECO:0000313" key="8">
    <source>
        <dbReference type="Proteomes" id="UP001143674"/>
    </source>
</evidence>
<dbReference type="Gene3D" id="2.60.98.20">
    <property type="entry name" value="Flagellar hook protein FlgE"/>
    <property type="match status" value="1"/>
</dbReference>
<dbReference type="EMBL" id="JAIVEX010000015">
    <property type="protein sequence ID" value="MDB0524628.1"/>
    <property type="molecule type" value="Genomic_DNA"/>
</dbReference>
<evidence type="ECO:0000259" key="5">
    <source>
        <dbReference type="Pfam" id="PF06429"/>
    </source>
</evidence>
<dbReference type="NCBIfam" id="TIGR03506">
    <property type="entry name" value="FlgEFG_subfam"/>
    <property type="match status" value="1"/>
</dbReference>
<feature type="domain" description="Flagellar hook protein FlgE/F/G-like D1" evidence="6">
    <location>
        <begin position="91"/>
        <end position="134"/>
    </location>
</feature>